<feature type="transmembrane region" description="Helical" evidence="1">
    <location>
        <begin position="156"/>
        <end position="179"/>
    </location>
</feature>
<feature type="transmembrane region" description="Helical" evidence="1">
    <location>
        <begin position="74"/>
        <end position="92"/>
    </location>
</feature>
<dbReference type="AlphaFoldDB" id="A0A1R4ECD0"/>
<proteinExistence type="predicted"/>
<feature type="transmembrane region" description="Helical" evidence="1">
    <location>
        <begin position="98"/>
        <end position="119"/>
    </location>
</feature>
<keyword evidence="1" id="KW-0812">Transmembrane</keyword>
<protein>
    <submittedName>
        <fullName evidence="2">Acid-resistance membrane protein</fullName>
    </submittedName>
</protein>
<dbReference type="Pfam" id="PF03729">
    <property type="entry name" value="DUF308"/>
    <property type="match status" value="2"/>
</dbReference>
<keyword evidence="3" id="KW-1185">Reference proteome</keyword>
<feature type="transmembrane region" description="Helical" evidence="1">
    <location>
        <begin position="16"/>
        <end position="35"/>
    </location>
</feature>
<dbReference type="STRING" id="1945520.A1019T_00123"/>
<dbReference type="OrthoDB" id="7059775at2"/>
<dbReference type="InterPro" id="IPR005325">
    <property type="entry name" value="DUF308_memb"/>
</dbReference>
<evidence type="ECO:0000256" key="1">
    <source>
        <dbReference type="SAM" id="Phobius"/>
    </source>
</evidence>
<evidence type="ECO:0000313" key="2">
    <source>
        <dbReference type="EMBL" id="SJM36163.1"/>
    </source>
</evidence>
<feature type="transmembrane region" description="Helical" evidence="1">
    <location>
        <begin position="41"/>
        <end position="62"/>
    </location>
</feature>
<reference evidence="3" key="1">
    <citation type="submission" date="2017-02" db="EMBL/GenBank/DDBJ databases">
        <authorList>
            <person name="Mornico D."/>
        </authorList>
    </citation>
    <scope>NUCLEOTIDE SEQUENCE [LARGE SCALE GENOMIC DNA]</scope>
</reference>
<sequence length="228" mass="25650">MRKSIFKTFTETIKHWYIPAIVGSIFIAVGIYTFASPATSYVALSILFSLSFLFAGLSEISFSLTNRNEMDNWGWMFTFGVLTTVVGGLLLANPEVSMLTLSFYVGFLIIFRAISAISFSLDLKDYGVADWGALMALGIIGLIFGVLMVWKPTFAGMTIIVWTGLAFITTGIFSLYLSFKLKKLNELPQKMPEDLKIRLRDLQQEINEVNKAPYRQGKTYDHDHEPKP</sequence>
<name>A0A1R4ECD0_9GAMM</name>
<dbReference type="InterPro" id="IPR052712">
    <property type="entry name" value="Acid_resist_chaperone_HdeD"/>
</dbReference>
<gene>
    <name evidence="2" type="ORF">A1019T_00123</name>
</gene>
<dbReference type="GO" id="GO:0005886">
    <property type="term" value="C:plasma membrane"/>
    <property type="evidence" value="ECO:0007669"/>
    <property type="project" value="TreeGrafter"/>
</dbReference>
<keyword evidence="1" id="KW-0472">Membrane</keyword>
<evidence type="ECO:0000313" key="3">
    <source>
        <dbReference type="Proteomes" id="UP000188169"/>
    </source>
</evidence>
<organism evidence="2 3">
    <name type="scientific">Psychrobacter pasteurii</name>
    <dbReference type="NCBI Taxonomy" id="1945520"/>
    <lineage>
        <taxon>Bacteria</taxon>
        <taxon>Pseudomonadati</taxon>
        <taxon>Pseudomonadota</taxon>
        <taxon>Gammaproteobacteria</taxon>
        <taxon>Moraxellales</taxon>
        <taxon>Moraxellaceae</taxon>
        <taxon>Psychrobacter</taxon>
    </lineage>
</organism>
<feature type="transmembrane region" description="Helical" evidence="1">
    <location>
        <begin position="131"/>
        <end position="150"/>
    </location>
</feature>
<dbReference type="PANTHER" id="PTHR34989:SF1">
    <property type="entry name" value="PROTEIN HDED"/>
    <property type="match status" value="1"/>
</dbReference>
<dbReference type="RefSeq" id="WP_077447572.1">
    <property type="nucleotide sequence ID" value="NZ_FUGD01000031.1"/>
</dbReference>
<dbReference type="EMBL" id="FUGD01000031">
    <property type="protein sequence ID" value="SJM36163.1"/>
    <property type="molecule type" value="Genomic_DNA"/>
</dbReference>
<dbReference type="PANTHER" id="PTHR34989">
    <property type="entry name" value="PROTEIN HDED"/>
    <property type="match status" value="1"/>
</dbReference>
<dbReference type="Proteomes" id="UP000188169">
    <property type="component" value="Unassembled WGS sequence"/>
</dbReference>
<accession>A0A1R4ECD0</accession>
<keyword evidence="1" id="KW-1133">Transmembrane helix</keyword>